<dbReference type="InterPro" id="IPR054416">
    <property type="entry name" value="GST_UstS-like_C"/>
</dbReference>
<proteinExistence type="predicted"/>
<dbReference type="OrthoDB" id="4951845at2759"/>
<feature type="domain" description="Glutathione S-transferase UstS-like C-terminal" evidence="2">
    <location>
        <begin position="147"/>
        <end position="244"/>
    </location>
</feature>
<evidence type="ECO:0000313" key="4">
    <source>
        <dbReference type="Proteomes" id="UP000230605"/>
    </source>
</evidence>
<dbReference type="EMBL" id="LKMD01000102">
    <property type="protein sequence ID" value="PIA97170.1"/>
    <property type="molecule type" value="Genomic_DNA"/>
</dbReference>
<dbReference type="Proteomes" id="UP000230605">
    <property type="component" value="Chromosome 2"/>
</dbReference>
<dbReference type="SUPFAM" id="SSF52833">
    <property type="entry name" value="Thioredoxin-like"/>
    <property type="match status" value="1"/>
</dbReference>
<feature type="domain" description="GST N-terminal" evidence="1">
    <location>
        <begin position="46"/>
        <end position="123"/>
    </location>
</feature>
<gene>
    <name evidence="3" type="ORF">CB0940_05943</name>
</gene>
<evidence type="ECO:0000259" key="2">
    <source>
        <dbReference type="Pfam" id="PF22041"/>
    </source>
</evidence>
<dbReference type="AlphaFoldDB" id="A0A2G5HXC4"/>
<evidence type="ECO:0000313" key="3">
    <source>
        <dbReference type="EMBL" id="PIA97170.1"/>
    </source>
</evidence>
<organism evidence="3 4">
    <name type="scientific">Cercospora beticola</name>
    <name type="common">Sugarbeet leaf spot fungus</name>
    <dbReference type="NCBI Taxonomy" id="122368"/>
    <lineage>
        <taxon>Eukaryota</taxon>
        <taxon>Fungi</taxon>
        <taxon>Dikarya</taxon>
        <taxon>Ascomycota</taxon>
        <taxon>Pezizomycotina</taxon>
        <taxon>Dothideomycetes</taxon>
        <taxon>Dothideomycetidae</taxon>
        <taxon>Mycosphaerellales</taxon>
        <taxon>Mycosphaerellaceae</taxon>
        <taxon>Cercospora</taxon>
    </lineage>
</organism>
<accession>A0A2G5HXC4</accession>
<evidence type="ECO:0000259" key="1">
    <source>
        <dbReference type="Pfam" id="PF13409"/>
    </source>
</evidence>
<dbReference type="Gene3D" id="1.20.1050.10">
    <property type="match status" value="1"/>
</dbReference>
<dbReference type="InterPro" id="IPR036249">
    <property type="entry name" value="Thioredoxin-like_sf"/>
</dbReference>
<sequence>MLHTSPRVDTRKYIPVARNIAKPKMAASQITLYDLPTKKTNPPTCWSPNVWKARLVLNYKGTPYQTTFLKHPDIEPTLSSIGITPNPPMGPAGPQSRYTVPAIHLPDGTAVMDSARIAPILEKSHPEPSLHLENGLHEQAGPILGQVARPLLGVFYPLIMREVLLDDVAPYWRAKREAAFGCTIEEFEAAKGGEGAWQAAQPGFDAMEKFLKDNKKDQGPFILGSQVCYGDFIIAAMAESMSRINQALYDRLIASCVGVQELHEACREWFEKDT</sequence>
<dbReference type="InterPro" id="IPR004045">
    <property type="entry name" value="Glutathione_S-Trfase_N"/>
</dbReference>
<protein>
    <submittedName>
        <fullName evidence="3">Uncharacterized protein</fullName>
    </submittedName>
</protein>
<name>A0A2G5HXC4_CERBT</name>
<dbReference type="Pfam" id="PF13409">
    <property type="entry name" value="GST_N_2"/>
    <property type="match status" value="1"/>
</dbReference>
<dbReference type="Gene3D" id="3.40.30.10">
    <property type="entry name" value="Glutaredoxin"/>
    <property type="match status" value="1"/>
</dbReference>
<reference evidence="3 4" key="1">
    <citation type="submission" date="2015-10" db="EMBL/GenBank/DDBJ databases">
        <title>The cercosporin biosynthetic gene cluster was horizontally transferred to several fungal lineages and shown to be expanded in Cercospora beticola based on microsynteny with recipient genomes.</title>
        <authorList>
            <person name="De Jonge R."/>
            <person name="Ebert M.K."/>
            <person name="Suttle J.C."/>
            <person name="Jurick Ii W.M."/>
            <person name="Secor G.A."/>
            <person name="Thomma B.P."/>
            <person name="Van De Peer Y."/>
            <person name="Bolton M.D."/>
        </authorList>
    </citation>
    <scope>NUCLEOTIDE SEQUENCE [LARGE SCALE GENOMIC DNA]</scope>
    <source>
        <strain evidence="3 4">09-40</strain>
    </source>
</reference>
<comment type="caution">
    <text evidence="3">The sequence shown here is derived from an EMBL/GenBank/DDBJ whole genome shotgun (WGS) entry which is preliminary data.</text>
</comment>
<dbReference type="Pfam" id="PF22041">
    <property type="entry name" value="GST_C_7"/>
    <property type="match status" value="1"/>
</dbReference>